<keyword evidence="2" id="KW-0812">Transmembrane</keyword>
<proteinExistence type="predicted"/>
<feature type="region of interest" description="Disordered" evidence="1">
    <location>
        <begin position="74"/>
        <end position="104"/>
    </location>
</feature>
<evidence type="ECO:0000313" key="4">
    <source>
        <dbReference type="Proteomes" id="UP000275385"/>
    </source>
</evidence>
<feature type="transmembrane region" description="Helical" evidence="2">
    <location>
        <begin position="20"/>
        <end position="39"/>
    </location>
</feature>
<dbReference type="Proteomes" id="UP000275385">
    <property type="component" value="Unassembled WGS sequence"/>
</dbReference>
<keyword evidence="4" id="KW-1185">Reference proteome</keyword>
<dbReference type="STRING" id="177199.A0A420Y0Q7"/>
<comment type="caution">
    <text evidence="3">The sequence shown here is derived from an EMBL/GenBank/DDBJ whole genome shotgun (WGS) entry which is preliminary data.</text>
</comment>
<organism evidence="3 4">
    <name type="scientific">Coniochaeta pulveracea</name>
    <dbReference type="NCBI Taxonomy" id="177199"/>
    <lineage>
        <taxon>Eukaryota</taxon>
        <taxon>Fungi</taxon>
        <taxon>Dikarya</taxon>
        <taxon>Ascomycota</taxon>
        <taxon>Pezizomycotina</taxon>
        <taxon>Sordariomycetes</taxon>
        <taxon>Sordariomycetidae</taxon>
        <taxon>Coniochaetales</taxon>
        <taxon>Coniochaetaceae</taxon>
        <taxon>Coniochaeta</taxon>
    </lineage>
</organism>
<dbReference type="EMBL" id="QVQW01000073">
    <property type="protein sequence ID" value="RKU41507.1"/>
    <property type="molecule type" value="Genomic_DNA"/>
</dbReference>
<keyword evidence="2" id="KW-0472">Membrane</keyword>
<evidence type="ECO:0008006" key="5">
    <source>
        <dbReference type="Google" id="ProtNLM"/>
    </source>
</evidence>
<reference evidence="3 4" key="1">
    <citation type="submission" date="2018-08" db="EMBL/GenBank/DDBJ databases">
        <title>Draft genome of the lignicolous fungus Coniochaeta pulveracea.</title>
        <authorList>
            <person name="Borstlap C.J."/>
            <person name="De Witt R.N."/>
            <person name="Botha A."/>
            <person name="Volschenk H."/>
        </authorList>
    </citation>
    <scope>NUCLEOTIDE SEQUENCE [LARGE SCALE GENOMIC DNA]</scope>
    <source>
        <strain evidence="3 4">CAB683</strain>
    </source>
</reference>
<sequence length="419" mass="45436">MSSPYDPRGPSRRRNVWGHWVPLVLTVTVATVGLAAWVWSQRNGEDEQDESETVGHDLDYDNADYGDNPAYCASRDNPDYKPPTFTGSDLRPGEPGYDAQSQVSGIDSASGWGARMSGALRRTPSPQQFLEGAGKTVAAGVAAAGAAVGSALAAIREEDKNAYADHETWSEEAEAKEKRPAGASQPRDPTKKRKTVVLIVSSDTHVDGLDEDEFHEHGSILSHIPRHNDFNNIKLFVLIYAPGLKDAPGDNTSNLPPPSLSSSFSNIEHDQAQTPGVEAKSPILTGASGNPAFSAVYAQALTLVEKESMVLPFTSPNGHVHILRHLQPEVVYLQESLAGDNGSVVNQLQTWLRHDIILVVGGESGHGGLADSESEAENPDKGLEKWWHREDRVGRGRGVIVVDTVRLHDDWSRRVQGKE</sequence>
<feature type="region of interest" description="Disordered" evidence="1">
    <location>
        <begin position="163"/>
        <end position="193"/>
    </location>
</feature>
<protein>
    <recommendedName>
        <fullName evidence="5">Peroxin 22-like protein</fullName>
    </recommendedName>
</protein>
<keyword evidence="2" id="KW-1133">Transmembrane helix</keyword>
<feature type="compositionally biased region" description="Basic and acidic residues" evidence="1">
    <location>
        <begin position="163"/>
        <end position="180"/>
    </location>
</feature>
<evidence type="ECO:0000313" key="3">
    <source>
        <dbReference type="EMBL" id="RKU41507.1"/>
    </source>
</evidence>
<gene>
    <name evidence="3" type="ORF">DL546_003083</name>
</gene>
<evidence type="ECO:0000256" key="1">
    <source>
        <dbReference type="SAM" id="MobiDB-lite"/>
    </source>
</evidence>
<accession>A0A420Y0Q7</accession>
<name>A0A420Y0Q7_9PEZI</name>
<dbReference type="AlphaFoldDB" id="A0A420Y0Q7"/>
<evidence type="ECO:0000256" key="2">
    <source>
        <dbReference type="SAM" id="Phobius"/>
    </source>
</evidence>
<dbReference type="OrthoDB" id="5327700at2759"/>